<dbReference type="InterPro" id="IPR029068">
    <property type="entry name" value="Glyas_Bleomycin-R_OHBP_Dase"/>
</dbReference>
<keyword evidence="1" id="KW-0560">Oxidoreductase</keyword>
<dbReference type="Gene3D" id="3.10.180.10">
    <property type="entry name" value="2,3-Dihydroxybiphenyl 1,2-Dioxygenase, domain 1"/>
    <property type="match status" value="1"/>
</dbReference>
<reference evidence="2" key="1">
    <citation type="journal article" date="2019" name="Int. J. Syst. Evol. Microbiol.">
        <title>The Global Catalogue of Microorganisms (GCM) 10K type strain sequencing project: providing services to taxonomists for standard genome sequencing and annotation.</title>
        <authorList>
            <consortium name="The Broad Institute Genomics Platform"/>
            <consortium name="The Broad Institute Genome Sequencing Center for Infectious Disease"/>
            <person name="Wu L."/>
            <person name="Ma J."/>
        </authorList>
    </citation>
    <scope>NUCLEOTIDE SEQUENCE [LARGE SCALE GENOMIC DNA]</scope>
    <source>
        <strain evidence="2">CGMCC 1.15103</strain>
    </source>
</reference>
<sequence length="122" mass="13515">MQVIRKAFRLYVAPGELERTIVFYETVQRTSCERRIRLDQAGIEVAIVGECILLAGSAEALAPVRDAQAVFMVDSLDEFASWLRANGAVMLHEPREAPGGRNLTARHPDGLVVEYYEAHGST</sequence>
<keyword evidence="2" id="KW-1185">Reference proteome</keyword>
<dbReference type="GO" id="GO:0051213">
    <property type="term" value="F:dioxygenase activity"/>
    <property type="evidence" value="ECO:0007669"/>
    <property type="project" value="UniProtKB-KW"/>
</dbReference>
<dbReference type="CDD" id="cd06587">
    <property type="entry name" value="VOC"/>
    <property type="match status" value="1"/>
</dbReference>
<proteinExistence type="predicted"/>
<dbReference type="RefSeq" id="WP_115777495.1">
    <property type="nucleotide sequence ID" value="NZ_BMHL01000019.1"/>
</dbReference>
<dbReference type="Proteomes" id="UP000602004">
    <property type="component" value="Unassembled WGS sequence"/>
</dbReference>
<comment type="caution">
    <text evidence="1">The sequence shown here is derived from an EMBL/GenBank/DDBJ whole genome shotgun (WGS) entry which is preliminary data.</text>
</comment>
<evidence type="ECO:0000313" key="2">
    <source>
        <dbReference type="Proteomes" id="UP000602004"/>
    </source>
</evidence>
<name>A0ABQ1NEY4_9BURK</name>
<accession>A0ABQ1NEY4</accession>
<protein>
    <submittedName>
        <fullName evidence="1">Dioxygenase</fullName>
    </submittedName>
</protein>
<keyword evidence="1" id="KW-0223">Dioxygenase</keyword>
<gene>
    <name evidence="1" type="ORF">GCM10011400_66700</name>
</gene>
<organism evidence="1 2">
    <name type="scientific">Paraburkholderia caffeinilytica</name>
    <dbReference type="NCBI Taxonomy" id="1761016"/>
    <lineage>
        <taxon>Bacteria</taxon>
        <taxon>Pseudomonadati</taxon>
        <taxon>Pseudomonadota</taxon>
        <taxon>Betaproteobacteria</taxon>
        <taxon>Burkholderiales</taxon>
        <taxon>Burkholderiaceae</taxon>
        <taxon>Paraburkholderia</taxon>
    </lineage>
</organism>
<dbReference type="SUPFAM" id="SSF54593">
    <property type="entry name" value="Glyoxalase/Bleomycin resistance protein/Dihydroxybiphenyl dioxygenase"/>
    <property type="match status" value="1"/>
</dbReference>
<dbReference type="EMBL" id="BMHL01000019">
    <property type="protein sequence ID" value="GGC69375.1"/>
    <property type="molecule type" value="Genomic_DNA"/>
</dbReference>
<evidence type="ECO:0000313" key="1">
    <source>
        <dbReference type="EMBL" id="GGC69375.1"/>
    </source>
</evidence>